<comment type="caution">
    <text evidence="3">The sequence shown here is derived from an EMBL/GenBank/DDBJ whole genome shotgun (WGS) entry which is preliminary data.</text>
</comment>
<dbReference type="OrthoDB" id="10536819at2759"/>
<organism evidence="3 4">
    <name type="scientific">Striga asiatica</name>
    <name type="common">Asiatic witchweed</name>
    <name type="synonym">Buchnera asiatica</name>
    <dbReference type="NCBI Taxonomy" id="4170"/>
    <lineage>
        <taxon>Eukaryota</taxon>
        <taxon>Viridiplantae</taxon>
        <taxon>Streptophyta</taxon>
        <taxon>Embryophyta</taxon>
        <taxon>Tracheophyta</taxon>
        <taxon>Spermatophyta</taxon>
        <taxon>Magnoliopsida</taxon>
        <taxon>eudicotyledons</taxon>
        <taxon>Gunneridae</taxon>
        <taxon>Pentapetalae</taxon>
        <taxon>asterids</taxon>
        <taxon>lamiids</taxon>
        <taxon>Lamiales</taxon>
        <taxon>Orobanchaceae</taxon>
        <taxon>Buchnereae</taxon>
        <taxon>Striga</taxon>
    </lineage>
</organism>
<feature type="signal peptide" evidence="1">
    <location>
        <begin position="1"/>
        <end position="28"/>
    </location>
</feature>
<protein>
    <submittedName>
        <fullName evidence="3">Blue copper protein</fullName>
    </submittedName>
</protein>
<accession>A0A5A7NWR2</accession>
<dbReference type="Gene3D" id="2.60.40.420">
    <property type="entry name" value="Cupredoxins - blue copper proteins"/>
    <property type="match status" value="1"/>
</dbReference>
<dbReference type="AlphaFoldDB" id="A0A5A7NWR2"/>
<proteinExistence type="predicted"/>
<evidence type="ECO:0000313" key="3">
    <source>
        <dbReference type="EMBL" id="GER24697.1"/>
    </source>
</evidence>
<dbReference type="Proteomes" id="UP000325081">
    <property type="component" value="Unassembled WGS sequence"/>
</dbReference>
<evidence type="ECO:0000256" key="1">
    <source>
        <dbReference type="SAM" id="SignalP"/>
    </source>
</evidence>
<dbReference type="GO" id="GO:0009055">
    <property type="term" value="F:electron transfer activity"/>
    <property type="evidence" value="ECO:0007669"/>
    <property type="project" value="InterPro"/>
</dbReference>
<feature type="domain" description="Phytocyanin" evidence="2">
    <location>
        <begin position="49"/>
        <end position="95"/>
    </location>
</feature>
<reference evidence="4" key="1">
    <citation type="journal article" date="2019" name="Curr. Biol.">
        <title>Genome Sequence of Striga asiatica Provides Insight into the Evolution of Plant Parasitism.</title>
        <authorList>
            <person name="Yoshida S."/>
            <person name="Kim S."/>
            <person name="Wafula E.K."/>
            <person name="Tanskanen J."/>
            <person name="Kim Y.M."/>
            <person name="Honaas L."/>
            <person name="Yang Z."/>
            <person name="Spallek T."/>
            <person name="Conn C.E."/>
            <person name="Ichihashi Y."/>
            <person name="Cheong K."/>
            <person name="Cui S."/>
            <person name="Der J.P."/>
            <person name="Gundlach H."/>
            <person name="Jiao Y."/>
            <person name="Hori C."/>
            <person name="Ishida J.K."/>
            <person name="Kasahara H."/>
            <person name="Kiba T."/>
            <person name="Kim M.S."/>
            <person name="Koo N."/>
            <person name="Laohavisit A."/>
            <person name="Lee Y.H."/>
            <person name="Lumba S."/>
            <person name="McCourt P."/>
            <person name="Mortimer J.C."/>
            <person name="Mutuku J.M."/>
            <person name="Nomura T."/>
            <person name="Sasaki-Sekimoto Y."/>
            <person name="Seto Y."/>
            <person name="Wang Y."/>
            <person name="Wakatake T."/>
            <person name="Sakakibara H."/>
            <person name="Demura T."/>
            <person name="Yamaguchi S."/>
            <person name="Yoneyama K."/>
            <person name="Manabe R.I."/>
            <person name="Nelson D.C."/>
            <person name="Schulman A.H."/>
            <person name="Timko M.P."/>
            <person name="dePamphilis C.W."/>
            <person name="Choi D."/>
            <person name="Shirasu K."/>
        </authorList>
    </citation>
    <scope>NUCLEOTIDE SEQUENCE [LARGE SCALE GENOMIC DNA]</scope>
    <source>
        <strain evidence="4">cv. UVA1</strain>
    </source>
</reference>
<dbReference type="SUPFAM" id="SSF49503">
    <property type="entry name" value="Cupredoxins"/>
    <property type="match status" value="1"/>
</dbReference>
<keyword evidence="4" id="KW-1185">Reference proteome</keyword>
<sequence>MCRERRGGVAVAATALVMMMVMVNVGRAQLQPQTHIVPWDILAVPFNNASNFATCNPIPLPDSPIDNSNTGASNFTFTTTGNHYFICGKHCQNGMDITITAN</sequence>
<dbReference type="InterPro" id="IPR003245">
    <property type="entry name" value="Phytocyanin_dom"/>
</dbReference>
<evidence type="ECO:0000259" key="2">
    <source>
        <dbReference type="Pfam" id="PF02298"/>
    </source>
</evidence>
<feature type="chain" id="PRO_5022751676" evidence="1">
    <location>
        <begin position="29"/>
        <end position="102"/>
    </location>
</feature>
<gene>
    <name evidence="3" type="ORF">STAS_00239</name>
</gene>
<dbReference type="EMBL" id="BKCP01000001">
    <property type="protein sequence ID" value="GER24697.1"/>
    <property type="molecule type" value="Genomic_DNA"/>
</dbReference>
<evidence type="ECO:0000313" key="4">
    <source>
        <dbReference type="Proteomes" id="UP000325081"/>
    </source>
</evidence>
<name>A0A5A7NWR2_STRAF</name>
<dbReference type="Pfam" id="PF02298">
    <property type="entry name" value="Cu_bind_like"/>
    <property type="match status" value="1"/>
</dbReference>
<keyword evidence="1" id="KW-0732">Signal</keyword>
<dbReference type="InterPro" id="IPR008972">
    <property type="entry name" value="Cupredoxin"/>
</dbReference>